<evidence type="ECO:0000313" key="2">
    <source>
        <dbReference type="EMBL" id="VDO22806.1"/>
    </source>
</evidence>
<evidence type="ECO:0000313" key="4">
    <source>
        <dbReference type="WBParaSite" id="HPBE_0000204801-mRNA-1"/>
    </source>
</evidence>
<dbReference type="Proteomes" id="UP000050761">
    <property type="component" value="Unassembled WGS sequence"/>
</dbReference>
<dbReference type="EMBL" id="UZAH01002704">
    <property type="protein sequence ID" value="VDO22806.1"/>
    <property type="molecule type" value="Genomic_DNA"/>
</dbReference>
<dbReference type="WBParaSite" id="HPBE_0000204801-mRNA-1">
    <property type="protein sequence ID" value="HPBE_0000204801-mRNA-1"/>
    <property type="gene ID" value="HPBE_0000204801"/>
</dbReference>
<gene>
    <name evidence="2" type="ORF">HPBE_LOCUS2049</name>
</gene>
<feature type="region of interest" description="Disordered" evidence="1">
    <location>
        <begin position="81"/>
        <end position="103"/>
    </location>
</feature>
<reference evidence="4" key="2">
    <citation type="submission" date="2019-09" db="UniProtKB">
        <authorList>
            <consortium name="WormBaseParasite"/>
        </authorList>
    </citation>
    <scope>IDENTIFICATION</scope>
</reference>
<keyword evidence="3" id="KW-1185">Reference proteome</keyword>
<dbReference type="AlphaFoldDB" id="A0A183F7A6"/>
<proteinExistence type="predicted"/>
<name>A0A183F7A6_HELPZ</name>
<sequence length="103" mass="11554">MKIGTATQFAQSFGALPSLLKNRANFRAQMDTVSAVVLSAIFKDVMRDLEWVGMGVKITARNCNICLLFVDDFMVMSISQAQQGRQGTPYPPKLQRHPRKRHA</sequence>
<accession>A0A3P7TMQ6</accession>
<accession>A0A183F7A6</accession>
<feature type="compositionally biased region" description="Basic residues" evidence="1">
    <location>
        <begin position="94"/>
        <end position="103"/>
    </location>
</feature>
<evidence type="ECO:0000256" key="1">
    <source>
        <dbReference type="SAM" id="MobiDB-lite"/>
    </source>
</evidence>
<evidence type="ECO:0000313" key="3">
    <source>
        <dbReference type="Proteomes" id="UP000050761"/>
    </source>
</evidence>
<organism evidence="3 4">
    <name type="scientific">Heligmosomoides polygyrus</name>
    <name type="common">Parasitic roundworm</name>
    <dbReference type="NCBI Taxonomy" id="6339"/>
    <lineage>
        <taxon>Eukaryota</taxon>
        <taxon>Metazoa</taxon>
        <taxon>Ecdysozoa</taxon>
        <taxon>Nematoda</taxon>
        <taxon>Chromadorea</taxon>
        <taxon>Rhabditida</taxon>
        <taxon>Rhabditina</taxon>
        <taxon>Rhabditomorpha</taxon>
        <taxon>Strongyloidea</taxon>
        <taxon>Heligmosomidae</taxon>
        <taxon>Heligmosomoides</taxon>
    </lineage>
</organism>
<reference evidence="2 3" key="1">
    <citation type="submission" date="2018-11" db="EMBL/GenBank/DDBJ databases">
        <authorList>
            <consortium name="Pathogen Informatics"/>
        </authorList>
    </citation>
    <scope>NUCLEOTIDE SEQUENCE [LARGE SCALE GENOMIC DNA]</scope>
</reference>
<protein>
    <submittedName>
        <fullName evidence="4">Reverse transcriptase domain-containing protein</fullName>
    </submittedName>
</protein>